<organism evidence="1 2">
    <name type="scientific">Rugamonas rubra</name>
    <dbReference type="NCBI Taxonomy" id="758825"/>
    <lineage>
        <taxon>Bacteria</taxon>
        <taxon>Pseudomonadati</taxon>
        <taxon>Pseudomonadota</taxon>
        <taxon>Betaproteobacteria</taxon>
        <taxon>Burkholderiales</taxon>
        <taxon>Oxalobacteraceae</taxon>
        <taxon>Telluria group</taxon>
        <taxon>Rugamonas</taxon>
    </lineage>
</organism>
<feature type="non-terminal residue" evidence="1">
    <location>
        <position position="129"/>
    </location>
</feature>
<dbReference type="NCBIfam" id="TIGR01731">
    <property type="entry name" value="fil_hemag_20aa"/>
    <property type="match status" value="2"/>
</dbReference>
<name>A0A1I4V157_9BURK</name>
<evidence type="ECO:0000313" key="1">
    <source>
        <dbReference type="EMBL" id="SFM94964.1"/>
    </source>
</evidence>
<dbReference type="Proteomes" id="UP000199470">
    <property type="component" value="Unassembled WGS sequence"/>
</dbReference>
<dbReference type="AlphaFoldDB" id="A0A1I4V157"/>
<gene>
    <name evidence="1" type="ORF">SAMN02982985_05891</name>
</gene>
<protein>
    <submittedName>
        <fullName evidence="1">Adhesin HecA family 20-residue repeat-containing protein</fullName>
    </submittedName>
</protein>
<proteinExistence type="predicted"/>
<reference evidence="1 2" key="1">
    <citation type="submission" date="2016-10" db="EMBL/GenBank/DDBJ databases">
        <authorList>
            <person name="de Groot N.N."/>
        </authorList>
    </citation>
    <scope>NUCLEOTIDE SEQUENCE [LARGE SCALE GENOMIC DNA]</scope>
    <source>
        <strain evidence="1 2">ATCC 43154</strain>
    </source>
</reference>
<dbReference type="OrthoDB" id="5666689at2"/>
<keyword evidence="2" id="KW-1185">Reference proteome</keyword>
<accession>A0A1I4V157</accession>
<dbReference type="EMBL" id="FOTW01000060">
    <property type="protein sequence ID" value="SFM94964.1"/>
    <property type="molecule type" value="Genomic_DNA"/>
</dbReference>
<dbReference type="InterPro" id="IPR010069">
    <property type="entry name" value="CdiA_FHA1_rpt"/>
</dbReference>
<evidence type="ECO:0000313" key="2">
    <source>
        <dbReference type="Proteomes" id="UP000199470"/>
    </source>
</evidence>
<sequence>MRLEVAGQLNNTAGATIYSAGSLTVAGGAGGGAVGLVNNVSSTIEAAKDLTLSAASLNNIRENITVEKVQTVDETKEMVLPSWYHHGNNPKYYDTNSSNYQPHEVYFVDPADILENATYITPDGNTIGR</sequence>
<dbReference type="RefSeq" id="WP_139236825.1">
    <property type="nucleotide sequence ID" value="NZ_FOTW01000060.1"/>
</dbReference>
<dbReference type="STRING" id="758825.SAMN02982985_05891"/>